<evidence type="ECO:0000256" key="1">
    <source>
        <dbReference type="SAM" id="MobiDB-lite"/>
    </source>
</evidence>
<gene>
    <name evidence="2" type="ORF">OUZ56_009834</name>
</gene>
<feature type="region of interest" description="Disordered" evidence="1">
    <location>
        <begin position="41"/>
        <end position="61"/>
    </location>
</feature>
<dbReference type="Proteomes" id="UP001234178">
    <property type="component" value="Unassembled WGS sequence"/>
</dbReference>
<evidence type="ECO:0000313" key="3">
    <source>
        <dbReference type="Proteomes" id="UP001234178"/>
    </source>
</evidence>
<proteinExistence type="predicted"/>
<accession>A0ABR0AH12</accession>
<keyword evidence="3" id="KW-1185">Reference proteome</keyword>
<dbReference type="EMBL" id="JAOYFB010000037">
    <property type="protein sequence ID" value="KAK4024412.1"/>
    <property type="molecule type" value="Genomic_DNA"/>
</dbReference>
<feature type="compositionally biased region" description="Basic and acidic residues" evidence="1">
    <location>
        <begin position="47"/>
        <end position="61"/>
    </location>
</feature>
<comment type="caution">
    <text evidence="2">The sequence shown here is derived from an EMBL/GenBank/DDBJ whole genome shotgun (WGS) entry which is preliminary data.</text>
</comment>
<reference evidence="2 3" key="1">
    <citation type="journal article" date="2023" name="Nucleic Acids Res.">
        <title>The hologenome of Daphnia magna reveals possible DNA methylation and microbiome-mediated evolution of the host genome.</title>
        <authorList>
            <person name="Chaturvedi A."/>
            <person name="Li X."/>
            <person name="Dhandapani V."/>
            <person name="Marshall H."/>
            <person name="Kissane S."/>
            <person name="Cuenca-Cambronero M."/>
            <person name="Asole G."/>
            <person name="Calvet F."/>
            <person name="Ruiz-Romero M."/>
            <person name="Marangio P."/>
            <person name="Guigo R."/>
            <person name="Rago D."/>
            <person name="Mirbahai L."/>
            <person name="Eastwood N."/>
            <person name="Colbourne J.K."/>
            <person name="Zhou J."/>
            <person name="Mallon E."/>
            <person name="Orsini L."/>
        </authorList>
    </citation>
    <scope>NUCLEOTIDE SEQUENCE [LARGE SCALE GENOMIC DNA]</scope>
    <source>
        <strain evidence="2">LRV0_1</strain>
    </source>
</reference>
<sequence length="61" mass="7013">MDSDWILQENLATPLPFMEDHTSLLALTKKIPLEAVCENLHSKRSHDHVSNSHEKTMGYDH</sequence>
<protein>
    <submittedName>
        <fullName evidence="2">Uncharacterized protein</fullName>
    </submittedName>
</protein>
<organism evidence="2 3">
    <name type="scientific">Daphnia magna</name>
    <dbReference type="NCBI Taxonomy" id="35525"/>
    <lineage>
        <taxon>Eukaryota</taxon>
        <taxon>Metazoa</taxon>
        <taxon>Ecdysozoa</taxon>
        <taxon>Arthropoda</taxon>
        <taxon>Crustacea</taxon>
        <taxon>Branchiopoda</taxon>
        <taxon>Diplostraca</taxon>
        <taxon>Cladocera</taxon>
        <taxon>Anomopoda</taxon>
        <taxon>Daphniidae</taxon>
        <taxon>Daphnia</taxon>
    </lineage>
</organism>
<evidence type="ECO:0000313" key="2">
    <source>
        <dbReference type="EMBL" id="KAK4024412.1"/>
    </source>
</evidence>
<name>A0ABR0AH12_9CRUS</name>